<keyword evidence="2" id="KW-1185">Reference proteome</keyword>
<dbReference type="EMBL" id="CP038908">
    <property type="protein sequence ID" value="QGO07138.1"/>
    <property type="molecule type" value="Genomic_DNA"/>
</dbReference>
<proteinExistence type="predicted"/>
<reference evidence="1 2" key="1">
    <citation type="submission" date="2019-04" db="EMBL/GenBank/DDBJ databases">
        <title>Complete genome sequencing of Piscirickettsia salmonis strain Psal-009.</title>
        <authorList>
            <person name="Schober I."/>
            <person name="Bunk B."/>
            <person name="Sproer C."/>
            <person name="Carril G.P."/>
            <person name="Riedel T."/>
            <person name="Flores-Herrera P.A."/>
            <person name="Nourdin-Galindo G."/>
            <person name="Marshall S.H."/>
            <person name="Overmann J."/>
        </authorList>
    </citation>
    <scope>NUCLEOTIDE SEQUENCE [LARGE SCALE GENOMIC DNA]</scope>
    <source>
        <strain evidence="1 2">Psal-009</strain>
    </source>
</reference>
<dbReference type="AlphaFoldDB" id="A0A9Q5YL94"/>
<sequence>MAKAGFASEESARQAAGRVGFIGEGKVIGQPVSLQSLKTRSSLSSSSVKTAAVGTGAKKDDEWHFFEDGEGKWRWLRISSTGKRYVSPVGFVSVKLARAMQKTLAMVAFALTVHKCTAFRIKA</sequence>
<name>A0A9Q5YL94_PISSA</name>
<organism evidence="1 2">
    <name type="scientific">Piscirickettsia salmonis</name>
    <dbReference type="NCBI Taxonomy" id="1238"/>
    <lineage>
        <taxon>Bacteria</taxon>
        <taxon>Pseudomonadati</taxon>
        <taxon>Pseudomonadota</taxon>
        <taxon>Gammaproteobacteria</taxon>
        <taxon>Thiotrichales</taxon>
        <taxon>Piscirickettsiaceae</taxon>
        <taxon>Piscirickettsia</taxon>
    </lineage>
</organism>
<evidence type="ECO:0000313" key="2">
    <source>
        <dbReference type="Proteomes" id="UP000422232"/>
    </source>
</evidence>
<accession>A0A9Q5YL94</accession>
<evidence type="ECO:0000313" key="1">
    <source>
        <dbReference type="EMBL" id="QGO07138.1"/>
    </source>
</evidence>
<gene>
    <name evidence="1" type="ORF">Psal009_03075</name>
</gene>
<protein>
    <submittedName>
        <fullName evidence="1">Uncharacterized protein</fullName>
    </submittedName>
</protein>
<dbReference type="Proteomes" id="UP000422232">
    <property type="component" value="Chromosome"/>
</dbReference>